<dbReference type="KEGG" id="minf:MESINF_1461"/>
<dbReference type="SMART" id="SM00331">
    <property type="entry name" value="PP2C_SIG"/>
    <property type="match status" value="1"/>
</dbReference>
<dbReference type="RefSeq" id="WP_169699124.1">
    <property type="nucleotide sequence ID" value="NZ_LS974202.1"/>
</dbReference>
<feature type="modified residue" description="4-aspartylphosphate" evidence="2">
    <location>
        <position position="52"/>
    </location>
</feature>
<dbReference type="InterPro" id="IPR001932">
    <property type="entry name" value="PPM-type_phosphatase-like_dom"/>
</dbReference>
<evidence type="ECO:0000313" key="5">
    <source>
        <dbReference type="Proteomes" id="UP000250796"/>
    </source>
</evidence>
<evidence type="ECO:0000259" key="3">
    <source>
        <dbReference type="PROSITE" id="PS50110"/>
    </source>
</evidence>
<protein>
    <submittedName>
        <fullName evidence="4">Response regulator receiver modulated serine phosphatase</fullName>
    </submittedName>
</protein>
<accession>A0A7Z7PRL2</accession>
<sequence>MSRILVVDDDRAVRVLLKSILVKDSHEVIESPDGSSALVATREERPDLILLDLMLPDYNGLEVLSALKEDRDLEAIPVIVLTGSSDRQSKLTALSSGAVDFISKPFMSEEVLLRVNTQLKLHNLIKSLRVAVDNLQSDVLAAGRIQAALVPQNALQGLKMEWIYSPSYRVGGDIFDVVKLGEEKFFVYLADMSGHGVNAAMLSVMVHRFIEDYRGGIGEGEFDLKDFMAELDGNFKFEKFNLFFTIISMIIDTSSKKLLLCNAGHPSPMLMENERLRVLENKEGLIGMNMIRGSIEEINLSEGDRLILYTDGFTESTNEDGEMFGEERLRNILLGCRDMSLSATIENLRDRFEKFKGSKKAEDDVSLLLIEF</sequence>
<keyword evidence="5" id="KW-1185">Reference proteome</keyword>
<dbReference type="Gene3D" id="3.60.40.10">
    <property type="entry name" value="PPM-type phosphatase domain"/>
    <property type="match status" value="1"/>
</dbReference>
<dbReference type="InterPro" id="IPR036457">
    <property type="entry name" value="PPM-type-like_dom_sf"/>
</dbReference>
<evidence type="ECO:0000313" key="4">
    <source>
        <dbReference type="EMBL" id="SSC12905.1"/>
    </source>
</evidence>
<dbReference type="SUPFAM" id="SSF52172">
    <property type="entry name" value="CheY-like"/>
    <property type="match status" value="1"/>
</dbReference>
<dbReference type="AlphaFoldDB" id="A0A7Z7PRL2"/>
<dbReference type="PANTHER" id="PTHR43156">
    <property type="entry name" value="STAGE II SPORULATION PROTEIN E-RELATED"/>
    <property type="match status" value="1"/>
</dbReference>
<gene>
    <name evidence="4" type="ORF">MESINF_1461</name>
</gene>
<name>A0A7Z7PRL2_9BACT</name>
<dbReference type="InterPro" id="IPR011006">
    <property type="entry name" value="CheY-like_superfamily"/>
</dbReference>
<dbReference type="Pfam" id="PF07228">
    <property type="entry name" value="SpoIIE"/>
    <property type="match status" value="1"/>
</dbReference>
<keyword evidence="2" id="KW-0597">Phosphoprotein</keyword>
<dbReference type="PROSITE" id="PS50110">
    <property type="entry name" value="RESPONSE_REGULATORY"/>
    <property type="match status" value="1"/>
</dbReference>
<feature type="domain" description="Response regulatory" evidence="3">
    <location>
        <begin position="3"/>
        <end position="119"/>
    </location>
</feature>
<dbReference type="Proteomes" id="UP000250796">
    <property type="component" value="Chromosome MESINF"/>
</dbReference>
<dbReference type="EMBL" id="LS974202">
    <property type="protein sequence ID" value="SSC12905.1"/>
    <property type="molecule type" value="Genomic_DNA"/>
</dbReference>
<proteinExistence type="predicted"/>
<dbReference type="GO" id="GO:0016791">
    <property type="term" value="F:phosphatase activity"/>
    <property type="evidence" value="ECO:0007669"/>
    <property type="project" value="TreeGrafter"/>
</dbReference>
<evidence type="ECO:0000256" key="2">
    <source>
        <dbReference type="PROSITE-ProRule" id="PRU00169"/>
    </source>
</evidence>
<dbReference type="SUPFAM" id="SSF81606">
    <property type="entry name" value="PP2C-like"/>
    <property type="match status" value="1"/>
</dbReference>
<dbReference type="InterPro" id="IPR052016">
    <property type="entry name" value="Bact_Sigma-Reg"/>
</dbReference>
<dbReference type="InterPro" id="IPR001789">
    <property type="entry name" value="Sig_transdc_resp-reg_receiver"/>
</dbReference>
<organism evidence="4 5">
    <name type="scientific">Mesotoga infera</name>
    <dbReference type="NCBI Taxonomy" id="1236046"/>
    <lineage>
        <taxon>Bacteria</taxon>
        <taxon>Thermotogati</taxon>
        <taxon>Thermotogota</taxon>
        <taxon>Thermotogae</taxon>
        <taxon>Kosmotogales</taxon>
        <taxon>Kosmotogaceae</taxon>
        <taxon>Mesotoga</taxon>
    </lineage>
</organism>
<keyword evidence="1" id="KW-0378">Hydrolase</keyword>
<dbReference type="SMART" id="SM00448">
    <property type="entry name" value="REC"/>
    <property type="match status" value="1"/>
</dbReference>
<reference evidence="4 5" key="1">
    <citation type="submission" date="2017-01" db="EMBL/GenBank/DDBJ databases">
        <authorList>
            <person name="Erauso G."/>
        </authorList>
    </citation>
    <scope>NUCLEOTIDE SEQUENCE [LARGE SCALE GENOMIC DNA]</scope>
    <source>
        <strain evidence="4">MESINF1</strain>
    </source>
</reference>
<dbReference type="PANTHER" id="PTHR43156:SF2">
    <property type="entry name" value="STAGE II SPORULATION PROTEIN E"/>
    <property type="match status" value="1"/>
</dbReference>
<dbReference type="GO" id="GO:0000160">
    <property type="term" value="P:phosphorelay signal transduction system"/>
    <property type="evidence" value="ECO:0007669"/>
    <property type="project" value="InterPro"/>
</dbReference>
<dbReference type="Gene3D" id="3.40.50.2300">
    <property type="match status" value="1"/>
</dbReference>
<dbReference type="Pfam" id="PF00072">
    <property type="entry name" value="Response_reg"/>
    <property type="match status" value="1"/>
</dbReference>
<evidence type="ECO:0000256" key="1">
    <source>
        <dbReference type="ARBA" id="ARBA00022801"/>
    </source>
</evidence>